<feature type="transmembrane region" description="Helical" evidence="1">
    <location>
        <begin position="65"/>
        <end position="90"/>
    </location>
</feature>
<dbReference type="AlphaFoldDB" id="A0A3B0FSQ1"/>
<keyword evidence="1" id="KW-0812">Transmembrane</keyword>
<dbReference type="EMBL" id="RBNH01000011">
    <property type="protein sequence ID" value="RKO22845.1"/>
    <property type="molecule type" value="Genomic_DNA"/>
</dbReference>
<sequence>MFGWETSVGVNYLLGESVMDQKTLSALPKTTLRAGIIIGAAGAFAVILAPQILQSLQLGPSYSQAMAALLSMVFQLVTLFFLPFSAALIAGSLVMRYVGSVLTGTAAAGPVK</sequence>
<organism evidence="2 3">
    <name type="scientific">Pseudarthrobacter phenanthrenivorans</name>
    <name type="common">Arthrobacter phenanthrenivorans</name>
    <dbReference type="NCBI Taxonomy" id="361575"/>
    <lineage>
        <taxon>Bacteria</taxon>
        <taxon>Bacillati</taxon>
        <taxon>Actinomycetota</taxon>
        <taxon>Actinomycetes</taxon>
        <taxon>Micrococcales</taxon>
        <taxon>Micrococcaceae</taxon>
        <taxon>Pseudarthrobacter</taxon>
    </lineage>
</organism>
<reference evidence="2 3" key="1">
    <citation type="submission" date="2018-10" db="EMBL/GenBank/DDBJ databases">
        <title>Genome-guide identification and characterization of bacteria that degrade polycyclic aromatic hydrocarbons and resist hexavalent chromium simultaneously.</title>
        <authorList>
            <person name="Feng H."/>
        </authorList>
    </citation>
    <scope>NUCLEOTIDE SEQUENCE [LARGE SCALE GENOMIC DNA]</scope>
    <source>
        <strain evidence="2 3">J015</strain>
    </source>
</reference>
<protein>
    <submittedName>
        <fullName evidence="2">Uncharacterized protein</fullName>
    </submittedName>
</protein>
<feature type="transmembrane region" description="Helical" evidence="1">
    <location>
        <begin position="32"/>
        <end position="53"/>
    </location>
</feature>
<accession>A0A3B0FSQ1</accession>
<keyword evidence="1" id="KW-1133">Transmembrane helix</keyword>
<comment type="caution">
    <text evidence="2">The sequence shown here is derived from an EMBL/GenBank/DDBJ whole genome shotgun (WGS) entry which is preliminary data.</text>
</comment>
<gene>
    <name evidence="2" type="ORF">D7Z96_12810</name>
</gene>
<dbReference type="Proteomes" id="UP000273159">
    <property type="component" value="Unassembled WGS sequence"/>
</dbReference>
<proteinExistence type="predicted"/>
<evidence type="ECO:0000313" key="2">
    <source>
        <dbReference type="EMBL" id="RKO22845.1"/>
    </source>
</evidence>
<reference evidence="3" key="2">
    <citation type="submission" date="2018-10" db="EMBL/GenBank/DDBJ databases">
        <authorList>
            <person name="Wang Y."/>
            <person name="Wang J."/>
            <person name="Yang X."/>
            <person name="Wang Z."/>
            <person name="Huang Y."/>
        </authorList>
    </citation>
    <scope>NUCLEOTIDE SEQUENCE [LARGE SCALE GENOMIC DNA]</scope>
    <source>
        <strain evidence="3">J015</strain>
    </source>
</reference>
<evidence type="ECO:0000256" key="1">
    <source>
        <dbReference type="SAM" id="Phobius"/>
    </source>
</evidence>
<name>A0A3B0FSQ1_PSEPS</name>
<keyword evidence="1" id="KW-0472">Membrane</keyword>
<evidence type="ECO:0000313" key="3">
    <source>
        <dbReference type="Proteomes" id="UP000273159"/>
    </source>
</evidence>